<evidence type="ECO:0000313" key="4">
    <source>
        <dbReference type="EMBL" id="ROR66982.1"/>
    </source>
</evidence>
<dbReference type="SUPFAM" id="SSF46955">
    <property type="entry name" value="Putative DNA-binding domain"/>
    <property type="match status" value="1"/>
</dbReference>
<dbReference type="InterPro" id="IPR047057">
    <property type="entry name" value="MerR_fam"/>
</dbReference>
<dbReference type="OrthoDB" id="5242095at2"/>
<dbReference type="AlphaFoldDB" id="A0A3N2AW37"/>
<evidence type="ECO:0000259" key="3">
    <source>
        <dbReference type="PROSITE" id="PS50937"/>
    </source>
</evidence>
<comment type="caution">
    <text evidence="4">The sequence shown here is derived from an EMBL/GenBank/DDBJ whole genome shotgun (WGS) entry which is preliminary data.</text>
</comment>
<dbReference type="PANTHER" id="PTHR30204:SF98">
    <property type="entry name" value="HTH-TYPE TRANSCRIPTIONAL REGULATOR ADHR"/>
    <property type="match status" value="1"/>
</dbReference>
<evidence type="ECO:0000256" key="2">
    <source>
        <dbReference type="SAM" id="MobiDB-lite"/>
    </source>
</evidence>
<feature type="region of interest" description="Disordered" evidence="2">
    <location>
        <begin position="200"/>
        <end position="225"/>
    </location>
</feature>
<reference evidence="4 5" key="1">
    <citation type="submission" date="2018-11" db="EMBL/GenBank/DDBJ databases">
        <title>Sequencing the genomes of 1000 actinobacteria strains.</title>
        <authorList>
            <person name="Klenk H.-P."/>
        </authorList>
    </citation>
    <scope>NUCLEOTIDE SEQUENCE [LARGE SCALE GENOMIC DNA]</scope>
    <source>
        <strain evidence="4 5">DSM 9580</strain>
    </source>
</reference>
<dbReference type="PRINTS" id="PR00040">
    <property type="entry name" value="HTHMERR"/>
</dbReference>
<gene>
    <name evidence="4" type="ORF">EDD26_2379</name>
</gene>
<name>A0A3N2AW37_9MICO</name>
<organism evidence="4 5">
    <name type="scientific">Agrococcus jenensis</name>
    <dbReference type="NCBI Taxonomy" id="46353"/>
    <lineage>
        <taxon>Bacteria</taxon>
        <taxon>Bacillati</taxon>
        <taxon>Actinomycetota</taxon>
        <taxon>Actinomycetes</taxon>
        <taxon>Micrococcales</taxon>
        <taxon>Microbacteriaceae</taxon>
        <taxon>Agrococcus</taxon>
    </lineage>
</organism>
<accession>A0A3N2AW37</accession>
<dbReference type="EMBL" id="RKHJ01000001">
    <property type="protein sequence ID" value="ROR66982.1"/>
    <property type="molecule type" value="Genomic_DNA"/>
</dbReference>
<keyword evidence="5" id="KW-1185">Reference proteome</keyword>
<dbReference type="InterPro" id="IPR000551">
    <property type="entry name" value="MerR-type_HTH_dom"/>
</dbReference>
<dbReference type="PANTHER" id="PTHR30204">
    <property type="entry name" value="REDOX-CYCLING DRUG-SENSING TRANSCRIPTIONAL ACTIVATOR SOXR"/>
    <property type="match status" value="1"/>
</dbReference>
<dbReference type="Proteomes" id="UP000275456">
    <property type="component" value="Unassembled WGS sequence"/>
</dbReference>
<evidence type="ECO:0000313" key="5">
    <source>
        <dbReference type="Proteomes" id="UP000275456"/>
    </source>
</evidence>
<keyword evidence="1" id="KW-0238">DNA-binding</keyword>
<sequence length="225" mass="24136">MRIGELSERTEVSSASIKFYVREGLLPPPERVGYNRSEYDDGHAARLRLIRALLETGGLSVQAAQRVLAAADDESVPILDLMRTAQAAIPVPEAAASRESVAAVRAVADRMGWSTHDENPGMLQSARVLDAYRALDLPELTGLLEPYARAADEAARAELAVTVAAPDRSRMAAIVAVGTVLGDTLIAGLRRIAQEAAAHAAMRDPAQPPAAELRELDRQLDREPS</sequence>
<dbReference type="GO" id="GO:0003677">
    <property type="term" value="F:DNA binding"/>
    <property type="evidence" value="ECO:0007669"/>
    <property type="project" value="UniProtKB-KW"/>
</dbReference>
<feature type="compositionally biased region" description="Basic and acidic residues" evidence="2">
    <location>
        <begin position="212"/>
        <end position="225"/>
    </location>
</feature>
<dbReference type="Gene3D" id="1.10.1660.10">
    <property type="match status" value="1"/>
</dbReference>
<dbReference type="PROSITE" id="PS50937">
    <property type="entry name" value="HTH_MERR_2"/>
    <property type="match status" value="1"/>
</dbReference>
<dbReference type="SMART" id="SM00422">
    <property type="entry name" value="HTH_MERR"/>
    <property type="match status" value="1"/>
</dbReference>
<dbReference type="InterPro" id="IPR009061">
    <property type="entry name" value="DNA-bd_dom_put_sf"/>
</dbReference>
<dbReference type="GO" id="GO:0003700">
    <property type="term" value="F:DNA-binding transcription factor activity"/>
    <property type="evidence" value="ECO:0007669"/>
    <property type="project" value="InterPro"/>
</dbReference>
<dbReference type="Pfam" id="PF13411">
    <property type="entry name" value="MerR_1"/>
    <property type="match status" value="1"/>
</dbReference>
<proteinExistence type="predicted"/>
<dbReference type="RefSeq" id="WP_123697901.1">
    <property type="nucleotide sequence ID" value="NZ_RKHJ01000001.1"/>
</dbReference>
<protein>
    <submittedName>
        <fullName evidence="4">MerR-like DNA binding protein</fullName>
    </submittedName>
</protein>
<feature type="domain" description="HTH merR-type" evidence="3">
    <location>
        <begin position="1"/>
        <end position="70"/>
    </location>
</feature>
<evidence type="ECO:0000256" key="1">
    <source>
        <dbReference type="ARBA" id="ARBA00023125"/>
    </source>
</evidence>